<dbReference type="OrthoDB" id="9802248at2"/>
<evidence type="ECO:0000313" key="4">
    <source>
        <dbReference type="Proteomes" id="UP000283523"/>
    </source>
</evidence>
<evidence type="ECO:0000259" key="2">
    <source>
        <dbReference type="SMART" id="SM00849"/>
    </source>
</evidence>
<dbReference type="Gene3D" id="3.60.15.10">
    <property type="entry name" value="Ribonuclease Z/Hydroxyacylglutathione hydrolase-like"/>
    <property type="match status" value="1"/>
</dbReference>
<keyword evidence="3" id="KW-0378">Hydrolase</keyword>
<organism evidence="3 4">
    <name type="scientific">Fibrisoma montanum</name>
    <dbReference type="NCBI Taxonomy" id="2305895"/>
    <lineage>
        <taxon>Bacteria</taxon>
        <taxon>Pseudomonadati</taxon>
        <taxon>Bacteroidota</taxon>
        <taxon>Cytophagia</taxon>
        <taxon>Cytophagales</taxon>
        <taxon>Spirosomataceae</taxon>
        <taxon>Fibrisoma</taxon>
    </lineage>
</organism>
<dbReference type="CDD" id="cd07721">
    <property type="entry name" value="yflN-like_MBL-fold"/>
    <property type="match status" value="1"/>
</dbReference>
<keyword evidence="1" id="KW-0812">Transmembrane</keyword>
<gene>
    <name evidence="3" type="ORF">DYU11_25660</name>
</gene>
<dbReference type="Proteomes" id="UP000283523">
    <property type="component" value="Unassembled WGS sequence"/>
</dbReference>
<reference evidence="3 4" key="1">
    <citation type="submission" date="2018-08" db="EMBL/GenBank/DDBJ databases">
        <title>Fibrisoma montanum sp. nov., isolated from Danxia mountain soil.</title>
        <authorList>
            <person name="Huang Y."/>
        </authorList>
    </citation>
    <scope>NUCLEOTIDE SEQUENCE [LARGE SCALE GENOMIC DNA]</scope>
    <source>
        <strain evidence="3 4">HYT19</strain>
    </source>
</reference>
<feature type="transmembrane region" description="Helical" evidence="1">
    <location>
        <begin position="292"/>
        <end position="309"/>
    </location>
</feature>
<accession>A0A418M1K0</accession>
<dbReference type="AlphaFoldDB" id="A0A418M1K0"/>
<evidence type="ECO:0000313" key="3">
    <source>
        <dbReference type="EMBL" id="RIV19483.1"/>
    </source>
</evidence>
<sequence>MKAMHPPTPYDVTQDIAGIKTFFVNVFFIGEPGVGNPWVLVDAGLPGYAGQIRKKAEQLFGIGTKPRAIVLTHGHIDHVGSLATLLSDWPVPVYAHSLELPYLQGKASYPPPDPAIGGGLFSYISWLYPIGPTNFGNRIRPVPVNGQIPELPDWQIIHTPGHSPGHVSLFRPNDRTLLAGDAFITTNQNSGISVAIQRKEFHGPPAYFTCDWVAAEKSVRLLTELQPQAVGAGHGVSVRGLELKLGLNFLQQHFKERSIPSQGRYVKQPAETDEHGIVTMPSPSSYYVPRKISLVAIAGLVLFWLWPYFKSS</sequence>
<dbReference type="SMART" id="SM00849">
    <property type="entry name" value="Lactamase_B"/>
    <property type="match status" value="1"/>
</dbReference>
<dbReference type="PANTHER" id="PTHR42951">
    <property type="entry name" value="METALLO-BETA-LACTAMASE DOMAIN-CONTAINING"/>
    <property type="match status" value="1"/>
</dbReference>
<dbReference type="InterPro" id="IPR001279">
    <property type="entry name" value="Metallo-B-lactamas"/>
</dbReference>
<dbReference type="InterPro" id="IPR036866">
    <property type="entry name" value="RibonucZ/Hydroxyglut_hydro"/>
</dbReference>
<dbReference type="InterPro" id="IPR050855">
    <property type="entry name" value="NDM-1-like"/>
</dbReference>
<dbReference type="Pfam" id="PF00753">
    <property type="entry name" value="Lactamase_B"/>
    <property type="match status" value="1"/>
</dbReference>
<keyword evidence="1" id="KW-0472">Membrane</keyword>
<comment type="caution">
    <text evidence="3">The sequence shown here is derived from an EMBL/GenBank/DDBJ whole genome shotgun (WGS) entry which is preliminary data.</text>
</comment>
<keyword evidence="4" id="KW-1185">Reference proteome</keyword>
<proteinExistence type="predicted"/>
<name>A0A418M1K0_9BACT</name>
<dbReference type="EMBL" id="QXED01000008">
    <property type="protein sequence ID" value="RIV19483.1"/>
    <property type="molecule type" value="Genomic_DNA"/>
</dbReference>
<dbReference type="SUPFAM" id="SSF56281">
    <property type="entry name" value="Metallo-hydrolase/oxidoreductase"/>
    <property type="match status" value="1"/>
</dbReference>
<protein>
    <submittedName>
        <fullName evidence="3">MBL fold metallo-hydrolase</fullName>
    </submittedName>
</protein>
<evidence type="ECO:0000256" key="1">
    <source>
        <dbReference type="SAM" id="Phobius"/>
    </source>
</evidence>
<feature type="domain" description="Metallo-beta-lactamase" evidence="2">
    <location>
        <begin position="23"/>
        <end position="234"/>
    </location>
</feature>
<keyword evidence="1" id="KW-1133">Transmembrane helix</keyword>
<dbReference type="PANTHER" id="PTHR42951:SF17">
    <property type="entry name" value="METALLO-BETA-LACTAMASE DOMAIN-CONTAINING PROTEIN"/>
    <property type="match status" value="1"/>
</dbReference>
<dbReference type="GO" id="GO:0016787">
    <property type="term" value="F:hydrolase activity"/>
    <property type="evidence" value="ECO:0007669"/>
    <property type="project" value="UniProtKB-KW"/>
</dbReference>